<dbReference type="AlphaFoldDB" id="A0A7R6SXL0"/>
<dbReference type="InterPro" id="IPR037523">
    <property type="entry name" value="VOC_core"/>
</dbReference>
<evidence type="ECO:0000313" key="2">
    <source>
        <dbReference type="EMBL" id="BBB30767.1"/>
    </source>
</evidence>
<accession>A0A7R6SXL0</accession>
<protein>
    <submittedName>
        <fullName evidence="2">Glyoxalase family protein</fullName>
    </submittedName>
</protein>
<dbReference type="InterPro" id="IPR029068">
    <property type="entry name" value="Glyas_Bleomycin-R_OHBP_Dase"/>
</dbReference>
<evidence type="ECO:0000259" key="1">
    <source>
        <dbReference type="PROSITE" id="PS51819"/>
    </source>
</evidence>
<dbReference type="Pfam" id="PF12681">
    <property type="entry name" value="Glyoxalase_2"/>
    <property type="match status" value="1"/>
</dbReference>
<name>A0A7R6SXL0_9GAMM</name>
<dbReference type="PROSITE" id="PS51819">
    <property type="entry name" value="VOC"/>
    <property type="match status" value="1"/>
</dbReference>
<organism evidence="2 3">
    <name type="scientific">Neptunomonas japonica JAMM 1380</name>
    <dbReference type="NCBI Taxonomy" id="1441457"/>
    <lineage>
        <taxon>Bacteria</taxon>
        <taxon>Pseudomonadati</taxon>
        <taxon>Pseudomonadota</taxon>
        <taxon>Gammaproteobacteria</taxon>
        <taxon>Oceanospirillales</taxon>
        <taxon>Oceanospirillaceae</taxon>
        <taxon>Neptunomonas</taxon>
    </lineage>
</organism>
<dbReference type="KEGG" id="njp:NEJAP_2827"/>
<dbReference type="Proteomes" id="UP000595332">
    <property type="component" value="Chromosome"/>
</dbReference>
<reference evidence="2 3" key="1">
    <citation type="journal article" date="2008" name="Int. J. Syst. Evol. Microbiol.">
        <title>Neptunomonas japonica sp. nov., an Osedax japonicus symbiont-like bacterium isolated from sediment adjacent to sperm whale carcasses off Kagoshima, Japan.</title>
        <authorList>
            <person name="Miyazaki M."/>
            <person name="Nogi Y."/>
            <person name="Fujiwara Y."/>
            <person name="Kawato M."/>
            <person name="Kubokawa K."/>
            <person name="Horikoshi K."/>
        </authorList>
    </citation>
    <scope>NUCLEOTIDE SEQUENCE [LARGE SCALE GENOMIC DNA]</scope>
    <source>
        <strain evidence="2 3">JAMM 1380</strain>
    </source>
</reference>
<gene>
    <name evidence="2" type="ORF">NEJAP_2827</name>
</gene>
<dbReference type="EMBL" id="AP014546">
    <property type="protein sequence ID" value="BBB30767.1"/>
    <property type="molecule type" value="Genomic_DNA"/>
</dbReference>
<dbReference type="InterPro" id="IPR025870">
    <property type="entry name" value="Glyoxalase-like_dom"/>
</dbReference>
<feature type="domain" description="VOC" evidence="1">
    <location>
        <begin position="2"/>
        <end position="120"/>
    </location>
</feature>
<dbReference type="SUPFAM" id="SSF54593">
    <property type="entry name" value="Glyoxalase/Bleomycin resistance protein/Dihydroxybiphenyl dioxygenase"/>
    <property type="match status" value="1"/>
</dbReference>
<evidence type="ECO:0000313" key="3">
    <source>
        <dbReference type="Proteomes" id="UP000595332"/>
    </source>
</evidence>
<dbReference type="Gene3D" id="3.10.180.10">
    <property type="entry name" value="2,3-Dihydroxybiphenyl 1,2-Dioxygenase, domain 1"/>
    <property type="match status" value="1"/>
</dbReference>
<sequence length="127" mass="14439">MDINKTGIIINTEKYDECVSFYKNLFSLEVLFKKDEGDFKLTSFEFGGAYLLVETGGLAKDKQKSISENSTKIRFNVTDIERALEEVIQYGIAAKIETYEWGRTINISDPDGNRVGIRDIPKLCRSL</sequence>
<dbReference type="RefSeq" id="WP_201347926.1">
    <property type="nucleotide sequence ID" value="NZ_AP014546.1"/>
</dbReference>
<keyword evidence="3" id="KW-1185">Reference proteome</keyword>
<proteinExistence type="predicted"/>